<dbReference type="Pfam" id="PF08223">
    <property type="entry name" value="PaaX_C"/>
    <property type="match status" value="1"/>
</dbReference>
<dbReference type="PIRSF" id="PIRSF020623">
    <property type="entry name" value="PaaX"/>
    <property type="match status" value="1"/>
</dbReference>
<dbReference type="GO" id="GO:0006351">
    <property type="term" value="P:DNA-templated transcription"/>
    <property type="evidence" value="ECO:0007669"/>
    <property type="project" value="InterPro"/>
</dbReference>
<dbReference type="AlphaFoldDB" id="A0A2R8AZ61"/>
<accession>A0A2R8AZ61</accession>
<name>A0A2R8AZ61_9RHOB</name>
<evidence type="ECO:0000259" key="2">
    <source>
        <dbReference type="Pfam" id="PF08223"/>
    </source>
</evidence>
<dbReference type="EMBL" id="OMOJ01000008">
    <property type="protein sequence ID" value="SPF81332.1"/>
    <property type="molecule type" value="Genomic_DNA"/>
</dbReference>
<dbReference type="InterPro" id="IPR012906">
    <property type="entry name" value="PaaX-like_N"/>
</dbReference>
<proteinExistence type="predicted"/>
<dbReference type="Pfam" id="PF07848">
    <property type="entry name" value="PaaX"/>
    <property type="match status" value="1"/>
</dbReference>
<dbReference type="PANTHER" id="PTHR30319:SF1">
    <property type="entry name" value="TRANSCRIPTIONAL REPRESSOR PAAX"/>
    <property type="match status" value="1"/>
</dbReference>
<dbReference type="InterPro" id="IPR011965">
    <property type="entry name" value="PaaX_trns_reg"/>
</dbReference>
<feature type="domain" description="Transcriptional repressor PaaX-like N-terminal" evidence="1">
    <location>
        <begin position="20"/>
        <end position="88"/>
    </location>
</feature>
<dbReference type="Proteomes" id="UP000244904">
    <property type="component" value="Unassembled WGS sequence"/>
</dbReference>
<dbReference type="Gene3D" id="1.10.10.10">
    <property type="entry name" value="Winged helix-like DNA-binding domain superfamily/Winged helix DNA-binding domain"/>
    <property type="match status" value="1"/>
</dbReference>
<dbReference type="Gene3D" id="1.20.58.1460">
    <property type="match status" value="1"/>
</dbReference>
<dbReference type="CDD" id="cd00090">
    <property type="entry name" value="HTH_ARSR"/>
    <property type="match status" value="1"/>
</dbReference>
<dbReference type="OrthoDB" id="2270427at2"/>
<dbReference type="InterPro" id="IPR036390">
    <property type="entry name" value="WH_DNA-bd_sf"/>
</dbReference>
<sequence length="258" mass="28155">MAVTLETIVQDAQTCGPLKAWSVIVTVLGDLLPNAQARISGGALGQILEPLGISNQTLRVALHRLKRDGWVTSFKDGRQSFYGLTSRGWDMSQAVVPLVYGPHTQAQVWLAIAPPTLQAAEVQDIAPDDALQISPRCMVIGEAPGAALADWLTSPLQPGQTPGWVRDAVANTDHRAAYRALAQLATQAKGIAVQPLFLRTTLRILAFHHWRRMRLRDGYLADALMPERWEGAQARDAVMALLADYPRPDLAELESARS</sequence>
<dbReference type="InterPro" id="IPR036388">
    <property type="entry name" value="WH-like_DNA-bd_sf"/>
</dbReference>
<gene>
    <name evidence="3" type="primary">paaX</name>
    <name evidence="3" type="ORF">PRI8871_03155</name>
</gene>
<evidence type="ECO:0000259" key="1">
    <source>
        <dbReference type="Pfam" id="PF07848"/>
    </source>
</evidence>
<dbReference type="InterPro" id="IPR013225">
    <property type="entry name" value="PaaX_C"/>
</dbReference>
<protein>
    <submittedName>
        <fullName evidence="3">Transcriptional repressor PaaX</fullName>
    </submittedName>
</protein>
<feature type="domain" description="Transcriptional repressor PaaX-like C-terminal" evidence="2">
    <location>
        <begin position="202"/>
        <end position="241"/>
    </location>
</feature>
<dbReference type="SUPFAM" id="SSF46785">
    <property type="entry name" value="Winged helix' DNA-binding domain"/>
    <property type="match status" value="1"/>
</dbReference>
<dbReference type="InterPro" id="IPR011991">
    <property type="entry name" value="ArsR-like_HTH"/>
</dbReference>
<evidence type="ECO:0000313" key="4">
    <source>
        <dbReference type="Proteomes" id="UP000244904"/>
    </source>
</evidence>
<evidence type="ECO:0000313" key="3">
    <source>
        <dbReference type="EMBL" id="SPF81332.1"/>
    </source>
</evidence>
<dbReference type="RefSeq" id="WP_108887179.1">
    <property type="nucleotide sequence ID" value="NZ_OMOJ01000008.1"/>
</dbReference>
<reference evidence="4" key="1">
    <citation type="submission" date="2018-03" db="EMBL/GenBank/DDBJ databases">
        <authorList>
            <person name="Rodrigo-Torres L."/>
            <person name="Arahal R. D."/>
            <person name="Lucena T."/>
        </authorList>
    </citation>
    <scope>NUCLEOTIDE SEQUENCE [LARGE SCALE GENOMIC DNA]</scope>
    <source>
        <strain evidence="4">CECT 8871</strain>
    </source>
</reference>
<dbReference type="PANTHER" id="PTHR30319">
    <property type="entry name" value="PHENYLACETIC ACID REGULATOR-RELATED TRANSCRIPTIONAL REPRESSOR"/>
    <property type="match status" value="1"/>
</dbReference>
<dbReference type="GO" id="GO:0006355">
    <property type="term" value="P:regulation of DNA-templated transcription"/>
    <property type="evidence" value="ECO:0007669"/>
    <property type="project" value="UniProtKB-ARBA"/>
</dbReference>
<keyword evidence="4" id="KW-1185">Reference proteome</keyword>
<dbReference type="Gene3D" id="3.30.70.2670">
    <property type="match status" value="1"/>
</dbReference>
<organism evidence="3 4">
    <name type="scientific">Pseudoprimorskyibacter insulae</name>
    <dbReference type="NCBI Taxonomy" id="1695997"/>
    <lineage>
        <taxon>Bacteria</taxon>
        <taxon>Pseudomonadati</taxon>
        <taxon>Pseudomonadota</taxon>
        <taxon>Alphaproteobacteria</taxon>
        <taxon>Rhodobacterales</taxon>
        <taxon>Paracoccaceae</taxon>
        <taxon>Pseudoprimorskyibacter</taxon>
    </lineage>
</organism>